<dbReference type="EC" id="2.7.1.180" evidence="2 11"/>
<comment type="catalytic activity">
    <reaction evidence="10 11">
        <text>L-threonyl-[protein] + FAD = FMN-L-threonyl-[protein] + AMP + H(+)</text>
        <dbReference type="Rhea" id="RHEA:36847"/>
        <dbReference type="Rhea" id="RHEA-COMP:11060"/>
        <dbReference type="Rhea" id="RHEA-COMP:11061"/>
        <dbReference type="ChEBI" id="CHEBI:15378"/>
        <dbReference type="ChEBI" id="CHEBI:30013"/>
        <dbReference type="ChEBI" id="CHEBI:57692"/>
        <dbReference type="ChEBI" id="CHEBI:74257"/>
        <dbReference type="ChEBI" id="CHEBI:456215"/>
        <dbReference type="EC" id="2.7.1.180"/>
    </reaction>
</comment>
<evidence type="ECO:0000256" key="11">
    <source>
        <dbReference type="PIRNR" id="PIRNR006268"/>
    </source>
</evidence>
<evidence type="ECO:0000256" key="4">
    <source>
        <dbReference type="ARBA" id="ARBA00022630"/>
    </source>
</evidence>
<dbReference type="InterPro" id="IPR024932">
    <property type="entry name" value="ApbE"/>
</dbReference>
<dbReference type="Gene3D" id="3.10.520.10">
    <property type="entry name" value="ApbE-like domains"/>
    <property type="match status" value="1"/>
</dbReference>
<dbReference type="STRING" id="1440762.Y882_00950"/>
<dbReference type="PIRSF" id="PIRSF006268">
    <property type="entry name" value="ApbE"/>
    <property type="match status" value="1"/>
</dbReference>
<dbReference type="GO" id="GO:0046872">
    <property type="term" value="F:metal ion binding"/>
    <property type="evidence" value="ECO:0007669"/>
    <property type="project" value="UniProtKB-UniRule"/>
</dbReference>
<reference evidence="13 14" key="1">
    <citation type="journal article" date="2015" name="Antonie Van Leeuwenhoek">
        <title>A phylogenomic and molecular marker based taxonomic framework for the order Xanthomonadales: proposal to transfer the families Algiphilaceae and Solimonadaceae to the order Nevskiales ord. nov. and to create a new family within the order Xanthomonadales, the family Rhodanobacteraceae fam. nov., containing the genus Rhodanobacter and its closest relatives.</title>
        <authorList>
            <person name="Naushad S."/>
            <person name="Adeolu M."/>
            <person name="Wong S."/>
            <person name="Sohail M."/>
            <person name="Schellhorn H.E."/>
            <person name="Gupta R.S."/>
        </authorList>
    </citation>
    <scope>NUCLEOTIDE SEQUENCE [LARGE SCALE GENOMIC DNA]</scope>
    <source>
        <strain evidence="13 14">DSM 16301</strain>
    </source>
</reference>
<evidence type="ECO:0000313" key="14">
    <source>
        <dbReference type="Proteomes" id="UP000035481"/>
    </source>
</evidence>
<evidence type="ECO:0000256" key="5">
    <source>
        <dbReference type="ARBA" id="ARBA00022679"/>
    </source>
</evidence>
<evidence type="ECO:0000256" key="6">
    <source>
        <dbReference type="ARBA" id="ARBA00022723"/>
    </source>
</evidence>
<dbReference type="PANTHER" id="PTHR30040">
    <property type="entry name" value="THIAMINE BIOSYNTHESIS LIPOPROTEIN APBE"/>
    <property type="match status" value="1"/>
</dbReference>
<dbReference type="PATRIC" id="fig|1440762.4.peg.942"/>
<evidence type="ECO:0000256" key="1">
    <source>
        <dbReference type="ARBA" id="ARBA00008282"/>
    </source>
</evidence>
<protein>
    <recommendedName>
        <fullName evidence="3 11">FAD:protein FMN transferase</fullName>
        <ecNumber evidence="2 11">2.7.1.180</ecNumber>
    </recommendedName>
    <alternativeName>
        <fullName evidence="9 11">Flavin transferase</fullName>
    </alternativeName>
</protein>
<evidence type="ECO:0000256" key="7">
    <source>
        <dbReference type="ARBA" id="ARBA00022827"/>
    </source>
</evidence>
<evidence type="ECO:0000256" key="10">
    <source>
        <dbReference type="ARBA" id="ARBA00048540"/>
    </source>
</evidence>
<feature type="binding site" evidence="12">
    <location>
        <position position="285"/>
    </location>
    <ligand>
        <name>Mg(2+)</name>
        <dbReference type="ChEBI" id="CHEBI:18420"/>
    </ligand>
</feature>
<dbReference type="GO" id="GO:0016740">
    <property type="term" value="F:transferase activity"/>
    <property type="evidence" value="ECO:0007669"/>
    <property type="project" value="UniProtKB-UniRule"/>
</dbReference>
<comment type="caution">
    <text evidence="13">The sequence shown here is derived from an EMBL/GenBank/DDBJ whole genome shotgun (WGS) entry which is preliminary data.</text>
</comment>
<name>A0A0G9H8Q4_9GAMM</name>
<comment type="similarity">
    <text evidence="1 11">Belongs to the ApbE family.</text>
</comment>
<keyword evidence="7 11" id="KW-0274">FAD</keyword>
<feature type="binding site" evidence="12">
    <location>
        <position position="161"/>
    </location>
    <ligand>
        <name>Mg(2+)</name>
        <dbReference type="ChEBI" id="CHEBI:18420"/>
    </ligand>
</feature>
<dbReference type="PANTHER" id="PTHR30040:SF2">
    <property type="entry name" value="FAD:PROTEIN FMN TRANSFERASE"/>
    <property type="match status" value="1"/>
</dbReference>
<proteinExistence type="inferred from homology"/>
<gene>
    <name evidence="13" type="ORF">Y882_00950</name>
</gene>
<sequence length="330" mass="34875">MEAVGASVSELVVQSVQGETMGTYWSVRAVMPAALSLASRSKSIQDALDLVDGQMSTYKPGSSLSRFNAAPAGTWHVLPAECYEVVRHALKLARASDGAYDPTVGPLVNLWGFGPDAARGEPPSREAIDAARERIGWWRIKLDAVTHSIYQPGGVYLDLSSVAKGYSVDLVGRCLDAAGIDAWLVEVGGELKGKGRKPDGLPWRIGIERPGAAVGAVQHADQLSQVVSLTGRAIATSGDYRRQFTTDGVTYSHHVDPRTGWPVPHTVASVSVLANDAMQADPLGTLMTVLGPEQGLAYAAERGLAVMYIVHGANGLEECLSPAFEAALAS</sequence>
<keyword evidence="8 11" id="KW-0460">Magnesium</keyword>
<evidence type="ECO:0000256" key="12">
    <source>
        <dbReference type="PIRSR" id="PIRSR006268-2"/>
    </source>
</evidence>
<keyword evidence="6 11" id="KW-0479">Metal-binding</keyword>
<accession>A0A0G9H8Q4</accession>
<comment type="cofactor">
    <cofactor evidence="12">
        <name>Mg(2+)</name>
        <dbReference type="ChEBI" id="CHEBI:18420"/>
    </cofactor>
    <cofactor evidence="12">
        <name>Mn(2+)</name>
        <dbReference type="ChEBI" id="CHEBI:29035"/>
    </cofactor>
    <text evidence="12">Magnesium. Can also use manganese.</text>
</comment>
<evidence type="ECO:0000256" key="8">
    <source>
        <dbReference type="ARBA" id="ARBA00022842"/>
    </source>
</evidence>
<dbReference type="InterPro" id="IPR003374">
    <property type="entry name" value="ApbE-like_sf"/>
</dbReference>
<dbReference type="Proteomes" id="UP000035481">
    <property type="component" value="Unassembled WGS sequence"/>
</dbReference>
<keyword evidence="4 11" id="KW-0285">Flavoprotein</keyword>
<dbReference type="EMBL" id="JPLA01000002">
    <property type="protein sequence ID" value="KLD65998.1"/>
    <property type="molecule type" value="Genomic_DNA"/>
</dbReference>
<organism evidence="13 14">
    <name type="scientific">Dyella japonica DSM 16301</name>
    <dbReference type="NCBI Taxonomy" id="1440762"/>
    <lineage>
        <taxon>Bacteria</taxon>
        <taxon>Pseudomonadati</taxon>
        <taxon>Pseudomonadota</taxon>
        <taxon>Gammaproteobacteria</taxon>
        <taxon>Lysobacterales</taxon>
        <taxon>Rhodanobacteraceae</taxon>
        <taxon>Dyella</taxon>
    </lineage>
</organism>
<evidence type="ECO:0000256" key="2">
    <source>
        <dbReference type="ARBA" id="ARBA00011955"/>
    </source>
</evidence>
<evidence type="ECO:0000256" key="9">
    <source>
        <dbReference type="ARBA" id="ARBA00031306"/>
    </source>
</evidence>
<evidence type="ECO:0000313" key="13">
    <source>
        <dbReference type="EMBL" id="KLD65998.1"/>
    </source>
</evidence>
<dbReference type="AlphaFoldDB" id="A0A0G9H8Q4"/>
<keyword evidence="5 11" id="KW-0808">Transferase</keyword>
<evidence type="ECO:0000256" key="3">
    <source>
        <dbReference type="ARBA" id="ARBA00016337"/>
    </source>
</evidence>
<feature type="binding site" evidence="12">
    <location>
        <position position="281"/>
    </location>
    <ligand>
        <name>Mg(2+)</name>
        <dbReference type="ChEBI" id="CHEBI:18420"/>
    </ligand>
</feature>
<dbReference type="SUPFAM" id="SSF143631">
    <property type="entry name" value="ApbE-like"/>
    <property type="match status" value="1"/>
</dbReference>
<dbReference type="Pfam" id="PF02424">
    <property type="entry name" value="ApbE"/>
    <property type="match status" value="1"/>
</dbReference>